<protein>
    <recommendedName>
        <fullName evidence="7">Curlin associated protein</fullName>
    </recommendedName>
</protein>
<feature type="compositionally biased region" description="Polar residues" evidence="3">
    <location>
        <begin position="180"/>
        <end position="197"/>
    </location>
</feature>
<reference evidence="5 6" key="1">
    <citation type="submission" date="2019-12" db="EMBL/GenBank/DDBJ databases">
        <title>Genomic-based taxomic classification of the family Erythrobacteraceae.</title>
        <authorList>
            <person name="Xu L."/>
        </authorList>
    </citation>
    <scope>NUCLEOTIDE SEQUENCE [LARGE SCALE GENOMIC DNA]</scope>
    <source>
        <strain evidence="5 6">JCM 17468</strain>
    </source>
</reference>
<evidence type="ECO:0000256" key="2">
    <source>
        <dbReference type="ARBA" id="ARBA00022729"/>
    </source>
</evidence>
<evidence type="ECO:0000256" key="4">
    <source>
        <dbReference type="SAM" id="SignalP"/>
    </source>
</evidence>
<gene>
    <name evidence="5" type="ORF">GRI47_03535</name>
</gene>
<comment type="caution">
    <text evidence="5">The sequence shown here is derived from an EMBL/GenBank/DDBJ whole genome shotgun (WGS) entry which is preliminary data.</text>
</comment>
<evidence type="ECO:0000256" key="3">
    <source>
        <dbReference type="SAM" id="MobiDB-lite"/>
    </source>
</evidence>
<feature type="region of interest" description="Disordered" evidence="3">
    <location>
        <begin position="177"/>
        <end position="197"/>
    </location>
</feature>
<keyword evidence="2 4" id="KW-0732">Signal</keyword>
<feature type="signal peptide" evidence="4">
    <location>
        <begin position="1"/>
        <end position="21"/>
    </location>
</feature>
<dbReference type="GO" id="GO:0007155">
    <property type="term" value="P:cell adhesion"/>
    <property type="evidence" value="ECO:0007669"/>
    <property type="project" value="InterPro"/>
</dbReference>
<name>A0A844Y4P1_9SPHN</name>
<sequence>MKKLFLASVSAMAFAATPALAQSAPAAPASPSAVPGIPECAEADNNCSVINQDGTNLTATVSQSGDGNVSDIDQNQGSTGAKATVTQTGEDASSYILQSNAGIANYPTKAVVRQSGVGSESAILQTDTRNHSALVTQVGDSSSFIAQNGGLDTSAEVLQNGGSQNTAMVFQEAGNKASVGDSNPGNTNSGIIQTGSSNNSEIYQGNFASATPTGATGVKASNTQIGSDNDSMIIQNVTNPAAGGTSAQLVTVDQTGDGNVSSVVQTGIRDAQIVKVLQSGNDNLSRVEQSDPSDSAAGNLANVQQYGDQNDSLVDQSSYTGTVNVTQTTVGGINATSPRDRFGDTVRSNFSRVTQSNTGETVATLTQDGQLNRSDISQSNASGMAEATVDQDGIFNNSDIVQTAAATANVTQAGDYGDNDSMVDQSADGAMATVTQNGDSTAPTYFPSNQSSITQASAATADVEQTGQQNLSDIMQDAGAAGALATVRQTNPNASAGAGDINSSMITQSSLTSAFVEQIGEGNDSIVNQSGTNTVLATNTVAAVEISQLGNDGYSRVGQSGTGNEASLTQLAGSSEAHSEIDQSGSDNFATVMQGGFDNASYITQSGEGNLATVSQTAAGNVSTITQAGMNNTATVTQSGSNTPM</sequence>
<evidence type="ECO:0000313" key="5">
    <source>
        <dbReference type="EMBL" id="MXO53084.1"/>
    </source>
</evidence>
<accession>A0A844Y4P1</accession>
<evidence type="ECO:0000256" key="1">
    <source>
        <dbReference type="ARBA" id="ARBA00009766"/>
    </source>
</evidence>
<dbReference type="GO" id="GO:0009289">
    <property type="term" value="C:pilus"/>
    <property type="evidence" value="ECO:0007669"/>
    <property type="project" value="InterPro"/>
</dbReference>
<feature type="chain" id="PRO_5033012522" description="Curlin associated protein" evidence="4">
    <location>
        <begin position="22"/>
        <end position="645"/>
    </location>
</feature>
<organism evidence="5 6">
    <name type="scientific">Qipengyuania pelagi</name>
    <dbReference type="NCBI Taxonomy" id="994320"/>
    <lineage>
        <taxon>Bacteria</taxon>
        <taxon>Pseudomonadati</taxon>
        <taxon>Pseudomonadota</taxon>
        <taxon>Alphaproteobacteria</taxon>
        <taxon>Sphingomonadales</taxon>
        <taxon>Erythrobacteraceae</taxon>
        <taxon>Qipengyuania</taxon>
    </lineage>
</organism>
<dbReference type="Proteomes" id="UP000430272">
    <property type="component" value="Unassembled WGS sequence"/>
</dbReference>
<dbReference type="AlphaFoldDB" id="A0A844Y4P1"/>
<dbReference type="EMBL" id="WTYD01000001">
    <property type="protein sequence ID" value="MXO53084.1"/>
    <property type="molecule type" value="Genomic_DNA"/>
</dbReference>
<dbReference type="RefSeq" id="WP_160659980.1">
    <property type="nucleotide sequence ID" value="NZ_BAABDV010000001.1"/>
</dbReference>
<proteinExistence type="inferred from homology"/>
<dbReference type="Pfam" id="PF07012">
    <property type="entry name" value="Curlin_rpt"/>
    <property type="match status" value="1"/>
</dbReference>
<evidence type="ECO:0000313" key="6">
    <source>
        <dbReference type="Proteomes" id="UP000430272"/>
    </source>
</evidence>
<comment type="similarity">
    <text evidence="1">Belongs to the CsgA/CsgB family.</text>
</comment>
<evidence type="ECO:0008006" key="7">
    <source>
        <dbReference type="Google" id="ProtNLM"/>
    </source>
</evidence>
<keyword evidence="6" id="KW-1185">Reference proteome</keyword>
<dbReference type="OrthoDB" id="7592189at2"/>
<dbReference type="InterPro" id="IPR009742">
    <property type="entry name" value="Curlin_rpt"/>
</dbReference>